<sequence length="138" mass="15078">MGPLPEDSQKKVPKNVGDADNDDDNNDGWEIGYAVQMNGVGFDGIQNDDGRNNFDDSDSDGYEGPGDGSDAEIDEYRRAGYQQLPLNQPDEEETASNDKTSDSEEFSRFQEQISKASAPPVGTLPTTVHKEFQNALNS</sequence>
<dbReference type="WBParaSite" id="JU765_v2.g15388.t1">
    <property type="protein sequence ID" value="JU765_v2.g15388.t1"/>
    <property type="gene ID" value="JU765_v2.g15388"/>
</dbReference>
<proteinExistence type="predicted"/>
<protein>
    <submittedName>
        <fullName evidence="2">Uncharacterized protein</fullName>
    </submittedName>
</protein>
<dbReference type="Proteomes" id="UP000887576">
    <property type="component" value="Unplaced"/>
</dbReference>
<evidence type="ECO:0000313" key="1">
    <source>
        <dbReference type="Proteomes" id="UP000887576"/>
    </source>
</evidence>
<evidence type="ECO:0000313" key="2">
    <source>
        <dbReference type="WBParaSite" id="JU765_v2.g15388.t1"/>
    </source>
</evidence>
<accession>A0AC34QDM9</accession>
<name>A0AC34QDM9_9BILA</name>
<organism evidence="1 2">
    <name type="scientific">Panagrolaimus sp. JU765</name>
    <dbReference type="NCBI Taxonomy" id="591449"/>
    <lineage>
        <taxon>Eukaryota</taxon>
        <taxon>Metazoa</taxon>
        <taxon>Ecdysozoa</taxon>
        <taxon>Nematoda</taxon>
        <taxon>Chromadorea</taxon>
        <taxon>Rhabditida</taxon>
        <taxon>Tylenchina</taxon>
        <taxon>Panagrolaimomorpha</taxon>
        <taxon>Panagrolaimoidea</taxon>
        <taxon>Panagrolaimidae</taxon>
        <taxon>Panagrolaimus</taxon>
    </lineage>
</organism>
<reference evidence="2" key="1">
    <citation type="submission" date="2022-11" db="UniProtKB">
        <authorList>
            <consortium name="WormBaseParasite"/>
        </authorList>
    </citation>
    <scope>IDENTIFICATION</scope>
</reference>